<gene>
    <name evidence="2" type="ORF">HCA69_11000</name>
</gene>
<evidence type="ECO:0000256" key="1">
    <source>
        <dbReference type="SAM" id="Phobius"/>
    </source>
</evidence>
<dbReference type="RefSeq" id="WP_185410362.1">
    <property type="nucleotide sequence ID" value="NZ_JAARRE010000008.1"/>
</dbReference>
<dbReference type="Proteomes" id="UP000535908">
    <property type="component" value="Unassembled WGS sequence"/>
</dbReference>
<evidence type="ECO:0000313" key="2">
    <source>
        <dbReference type="EMBL" id="MBC1936898.1"/>
    </source>
</evidence>
<name>A0A7X0Y4V1_9LIST</name>
<reference evidence="2 3" key="1">
    <citation type="submission" date="2020-03" db="EMBL/GenBank/DDBJ databases">
        <title>Soil Listeria distribution.</title>
        <authorList>
            <person name="Liao J."/>
            <person name="Wiedmann M."/>
        </authorList>
    </citation>
    <scope>NUCLEOTIDE SEQUENCE [LARGE SCALE GENOMIC DNA]</scope>
    <source>
        <strain evidence="2 3">FSL L7-0741</strain>
    </source>
</reference>
<accession>A0A7X0Y4V1</accession>
<dbReference type="EMBL" id="JAARWN010000011">
    <property type="protein sequence ID" value="MBC1936898.1"/>
    <property type="molecule type" value="Genomic_DNA"/>
</dbReference>
<evidence type="ECO:0000313" key="3">
    <source>
        <dbReference type="Proteomes" id="UP000535908"/>
    </source>
</evidence>
<keyword evidence="1" id="KW-1133">Transmembrane helix</keyword>
<dbReference type="AlphaFoldDB" id="A0A7X0Y4V1"/>
<feature type="transmembrane region" description="Helical" evidence="1">
    <location>
        <begin position="76"/>
        <end position="94"/>
    </location>
</feature>
<feature type="transmembrane region" description="Helical" evidence="1">
    <location>
        <begin position="6"/>
        <end position="26"/>
    </location>
</feature>
<protein>
    <submittedName>
        <fullName evidence="2">Uncharacterized protein</fullName>
    </submittedName>
</protein>
<keyword evidence="1" id="KW-0472">Membrane</keyword>
<feature type="transmembrane region" description="Helical" evidence="1">
    <location>
        <begin position="35"/>
        <end position="56"/>
    </location>
</feature>
<sequence>MYSLLVLFTAGTYQIFGIVIVTNVLAQKVLSKKDIVIITIIMALGGPILLSMIEYFSQIYTLGVLVLFLRWKGIRWLNSFMCVVVAQIVLLSGWGSRNFRRIFQDHDFATNKENIILYQKYLV</sequence>
<keyword evidence="1" id="KW-0812">Transmembrane</keyword>
<organism evidence="2 3">
    <name type="scientific">Listeria grandensis</name>
    <dbReference type="NCBI Taxonomy" id="1494963"/>
    <lineage>
        <taxon>Bacteria</taxon>
        <taxon>Bacillati</taxon>
        <taxon>Bacillota</taxon>
        <taxon>Bacilli</taxon>
        <taxon>Bacillales</taxon>
        <taxon>Listeriaceae</taxon>
        <taxon>Listeria</taxon>
    </lineage>
</organism>
<proteinExistence type="predicted"/>
<comment type="caution">
    <text evidence="2">The sequence shown here is derived from an EMBL/GenBank/DDBJ whole genome shotgun (WGS) entry which is preliminary data.</text>
</comment>